<evidence type="ECO:0000256" key="1">
    <source>
        <dbReference type="SAM" id="MobiDB-lite"/>
    </source>
</evidence>
<accession>A0ABY4N2H0</accession>
<dbReference type="Proteomes" id="UP001055868">
    <property type="component" value="Chromosome"/>
</dbReference>
<evidence type="ECO:0000313" key="3">
    <source>
        <dbReference type="Proteomes" id="UP001055868"/>
    </source>
</evidence>
<dbReference type="RefSeq" id="WP_249477372.1">
    <property type="nucleotide sequence ID" value="NZ_CP097218.1"/>
</dbReference>
<proteinExistence type="predicted"/>
<sequence>MLLLIAIGGGALAVILSQRGDDEASADPSATSSSDSSSKPPETPPPFTPADPYEKLTLSEQETREVLQTNPLTRGTLPTADQCDLPKLAAKHSDEELEAFLNAGESCLTQVWSTASSDRSMPWATPSIVVYSWPDVPKSSCEKDTFERDYPRVCNLDNTIYWPADYDASDSEDPAEDYPAHLLWGLALVQQTTVMWQSSIGLYYQHLDDEVGDDEKAQDEAHRRYVLQNQCMAAATVMQLPDGARPSAALQKSVLDAPARKDNTDPTISEDSQDAWIRAGLESEGDLGACNSWTAETSDVS</sequence>
<evidence type="ECO:0000313" key="2">
    <source>
        <dbReference type="EMBL" id="UQN28329.1"/>
    </source>
</evidence>
<feature type="compositionally biased region" description="Low complexity" evidence="1">
    <location>
        <begin position="26"/>
        <end position="40"/>
    </location>
</feature>
<organism evidence="2 3">
    <name type="scientific">Brachybacterium kimchii</name>
    <dbReference type="NCBI Taxonomy" id="2942909"/>
    <lineage>
        <taxon>Bacteria</taxon>
        <taxon>Bacillati</taxon>
        <taxon>Actinomycetota</taxon>
        <taxon>Actinomycetes</taxon>
        <taxon>Micrococcales</taxon>
        <taxon>Dermabacteraceae</taxon>
        <taxon>Brachybacterium</taxon>
    </lineage>
</organism>
<dbReference type="EMBL" id="CP097218">
    <property type="protein sequence ID" value="UQN28329.1"/>
    <property type="molecule type" value="Genomic_DNA"/>
</dbReference>
<keyword evidence="3" id="KW-1185">Reference proteome</keyword>
<name>A0ABY4N2H0_9MICO</name>
<reference evidence="2" key="1">
    <citation type="submission" date="2022-05" db="EMBL/GenBank/DDBJ databases">
        <title>Genomic analysis of Brachybacterium sp. CBA3104.</title>
        <authorList>
            <person name="Roh S.W."/>
            <person name="Kim Y.B."/>
            <person name="Kim Y."/>
        </authorList>
    </citation>
    <scope>NUCLEOTIDE SEQUENCE</scope>
    <source>
        <strain evidence="2">CBA3104</strain>
    </source>
</reference>
<protein>
    <submittedName>
        <fullName evidence="2">Uncharacterized protein</fullName>
    </submittedName>
</protein>
<gene>
    <name evidence="2" type="ORF">M4486_11805</name>
</gene>
<feature type="region of interest" description="Disordered" evidence="1">
    <location>
        <begin position="20"/>
        <end position="63"/>
    </location>
</feature>